<evidence type="ECO:0000259" key="2">
    <source>
        <dbReference type="Pfam" id="PF01321"/>
    </source>
</evidence>
<dbReference type="InterPro" id="IPR036005">
    <property type="entry name" value="Creatinase/aminopeptidase-like"/>
</dbReference>
<dbReference type="Gene3D" id="3.90.230.10">
    <property type="entry name" value="Creatinase/methionine aminopeptidase superfamily"/>
    <property type="match status" value="1"/>
</dbReference>
<dbReference type="Proteomes" id="UP000823824">
    <property type="component" value="Unassembled WGS sequence"/>
</dbReference>
<feature type="domain" description="Peptidase M24" evidence="1">
    <location>
        <begin position="139"/>
        <end position="341"/>
    </location>
</feature>
<dbReference type="Gene3D" id="3.40.350.10">
    <property type="entry name" value="Creatinase/prolidase N-terminal domain"/>
    <property type="match status" value="1"/>
</dbReference>
<dbReference type="Pfam" id="PF01321">
    <property type="entry name" value="Creatinase_N"/>
    <property type="match status" value="1"/>
</dbReference>
<name>A0A9D2RQZ6_9FIRM</name>
<reference evidence="3" key="1">
    <citation type="journal article" date="2021" name="PeerJ">
        <title>Extensive microbial diversity within the chicken gut microbiome revealed by metagenomics and culture.</title>
        <authorList>
            <person name="Gilroy R."/>
            <person name="Ravi A."/>
            <person name="Getino M."/>
            <person name="Pursley I."/>
            <person name="Horton D.L."/>
            <person name="Alikhan N.F."/>
            <person name="Baker D."/>
            <person name="Gharbi K."/>
            <person name="Hall N."/>
            <person name="Watson M."/>
            <person name="Adriaenssens E.M."/>
            <person name="Foster-Nyarko E."/>
            <person name="Jarju S."/>
            <person name="Secka A."/>
            <person name="Antonio M."/>
            <person name="Oren A."/>
            <person name="Chaudhuri R.R."/>
            <person name="La Ragione R."/>
            <person name="Hildebrand F."/>
            <person name="Pallen M.J."/>
        </authorList>
    </citation>
    <scope>NUCLEOTIDE SEQUENCE</scope>
    <source>
        <strain evidence="3">ChiBcec18-1249</strain>
    </source>
</reference>
<dbReference type="InterPro" id="IPR029149">
    <property type="entry name" value="Creatin/AminoP/Spt16_N"/>
</dbReference>
<reference evidence="3" key="2">
    <citation type="submission" date="2021-04" db="EMBL/GenBank/DDBJ databases">
        <authorList>
            <person name="Gilroy R."/>
        </authorList>
    </citation>
    <scope>NUCLEOTIDE SEQUENCE</scope>
    <source>
        <strain evidence="3">ChiBcec18-1249</strain>
    </source>
</reference>
<dbReference type="Pfam" id="PF00557">
    <property type="entry name" value="Peptidase_M24"/>
    <property type="match status" value="1"/>
</dbReference>
<feature type="domain" description="Creatinase N-terminal" evidence="2">
    <location>
        <begin position="6"/>
        <end position="131"/>
    </location>
</feature>
<dbReference type="InterPro" id="IPR050659">
    <property type="entry name" value="Peptidase_M24B"/>
</dbReference>
<dbReference type="PANTHER" id="PTHR46112">
    <property type="entry name" value="AMINOPEPTIDASE"/>
    <property type="match status" value="1"/>
</dbReference>
<dbReference type="CDD" id="cd01092">
    <property type="entry name" value="APP-like"/>
    <property type="match status" value="1"/>
</dbReference>
<evidence type="ECO:0000313" key="4">
    <source>
        <dbReference type="Proteomes" id="UP000823824"/>
    </source>
</evidence>
<protein>
    <submittedName>
        <fullName evidence="3">Xaa-Pro peptidase family protein</fullName>
    </submittedName>
</protein>
<comment type="caution">
    <text evidence="3">The sequence shown here is derived from an EMBL/GenBank/DDBJ whole genome shotgun (WGS) entry which is preliminary data.</text>
</comment>
<organism evidence="3 4">
    <name type="scientific">Candidatus Oscillibacter excrementigallinarum</name>
    <dbReference type="NCBI Taxonomy" id="2838716"/>
    <lineage>
        <taxon>Bacteria</taxon>
        <taxon>Bacillati</taxon>
        <taxon>Bacillota</taxon>
        <taxon>Clostridia</taxon>
        <taxon>Eubacteriales</taxon>
        <taxon>Oscillospiraceae</taxon>
        <taxon>Oscillibacter</taxon>
    </lineage>
</organism>
<accession>A0A9D2RQZ6</accession>
<proteinExistence type="predicted"/>
<dbReference type="InterPro" id="IPR000994">
    <property type="entry name" value="Pept_M24"/>
</dbReference>
<dbReference type="PANTHER" id="PTHR46112:SF3">
    <property type="entry name" value="AMINOPEPTIDASE YPDF"/>
    <property type="match status" value="1"/>
</dbReference>
<sequence length="357" mass="38532">MNHFAKIAAQLASHDLDGMLLTNEANRFYASGFHSAGTDGMALVTREACYYFTDSRYTEAARRHIQGADIQEVGAGRGYSALLQEAIQRHHIRRLGFEDVYMTVREHGFYAKALPCQLVPAADLLAELRAVKDPEELEIMISAQRIAEKALADILNEIRPGVTEKEIAARLQYLMLHYGAEDKSFDPIVVSGPNGSLPHGVPSGKVIQAGEFVTMDFGCVYHGYCSDMTRTVAVGSVTEEMQQVYDTVLRAQKAGIAAARAGAAGRAVDGAARDIIEQAGYGPYFGHSFGHGVGVEIHEGPNATPSNDKPLPAGAVISAEPGIYLPGKLGVRIEDVLYLTEDGCQNLTLAPKDLIIL</sequence>
<evidence type="ECO:0000313" key="3">
    <source>
        <dbReference type="EMBL" id="HJB12458.1"/>
    </source>
</evidence>
<evidence type="ECO:0000259" key="1">
    <source>
        <dbReference type="Pfam" id="PF00557"/>
    </source>
</evidence>
<dbReference type="SUPFAM" id="SSF53092">
    <property type="entry name" value="Creatinase/prolidase N-terminal domain"/>
    <property type="match status" value="1"/>
</dbReference>
<dbReference type="SUPFAM" id="SSF55920">
    <property type="entry name" value="Creatinase/aminopeptidase"/>
    <property type="match status" value="1"/>
</dbReference>
<dbReference type="EMBL" id="DWZJ01000013">
    <property type="protein sequence ID" value="HJB12458.1"/>
    <property type="molecule type" value="Genomic_DNA"/>
</dbReference>
<dbReference type="InterPro" id="IPR000587">
    <property type="entry name" value="Creatinase_N"/>
</dbReference>
<gene>
    <name evidence="3" type="ORF">H9787_01950</name>
</gene>
<dbReference type="AlphaFoldDB" id="A0A9D2RQZ6"/>